<evidence type="ECO:0000256" key="4">
    <source>
        <dbReference type="ARBA" id="ARBA00022679"/>
    </source>
</evidence>
<feature type="active site" description="Proton acceptor" evidence="11">
    <location>
        <position position="206"/>
    </location>
</feature>
<dbReference type="AlphaFoldDB" id="A0A150WWX0"/>
<feature type="domain" description="Aminoglycoside phosphotransferase" evidence="12">
    <location>
        <begin position="31"/>
        <end position="263"/>
    </location>
</feature>
<dbReference type="Gene3D" id="1.10.510.10">
    <property type="entry name" value="Transferase(Phosphotransferase) domain 1"/>
    <property type="match status" value="1"/>
</dbReference>
<dbReference type="Proteomes" id="UP000075391">
    <property type="component" value="Unassembled WGS sequence"/>
</dbReference>
<comment type="subcellular location">
    <subcellularLocation>
        <location evidence="11">Cytoplasm</location>
    </subcellularLocation>
</comment>
<evidence type="ECO:0000313" key="14">
    <source>
        <dbReference type="Proteomes" id="UP000075391"/>
    </source>
</evidence>
<feature type="binding site" evidence="11">
    <location>
        <position position="211"/>
    </location>
    <ligand>
        <name>Mg(2+)</name>
        <dbReference type="ChEBI" id="CHEBI:18420"/>
    </ligand>
</feature>
<sequence>MDKTSSFYSLDPEKVLQAAENAGFYPTGEFTQLNSYENRVFDIKLEETPEPNGLTKNVIAKFYRPNRWSKEAILEEHEFLLSLKNEGIPAVAPLFQGHDSTVSEVDGMYVAFFPKVLGRMPQEFLDGELKKVGRLMAQVHNIGAKKKALHRPTLDTSYYGGWDTIDYLQDWIIPEVRNRYLTAAEDILYAIDDSFDPSEFIRIHGDCHKGNLLNNGKEFFLVDFDDFVNGPVIQDFWMLLSGDNDTLDAEKFQIIEGYEELREFPDHQWSWVPLLRGLRIISYAGWIAKRWEDPSFPRLFPEFNTYRYWAEEVEALEKIAWQIQG</sequence>
<reference evidence="13 14" key="1">
    <citation type="submission" date="2016-03" db="EMBL/GenBank/DDBJ databases">
        <authorList>
            <person name="Ploux O."/>
        </authorList>
    </citation>
    <scope>NUCLEOTIDE SEQUENCE [LARGE SCALE GENOMIC DNA]</scope>
    <source>
        <strain evidence="13 14">BER2</strain>
    </source>
</reference>
<dbReference type="GO" id="GO:0004674">
    <property type="term" value="F:protein serine/threonine kinase activity"/>
    <property type="evidence" value="ECO:0007669"/>
    <property type="project" value="UniProtKB-UniRule"/>
</dbReference>
<evidence type="ECO:0000256" key="10">
    <source>
        <dbReference type="ARBA" id="ARBA00023016"/>
    </source>
</evidence>
<comment type="subunit">
    <text evidence="11">Monomer.</text>
</comment>
<proteinExistence type="inferred from homology"/>
<comment type="cofactor">
    <cofactor evidence="11">
        <name>Mg(2+)</name>
        <dbReference type="ChEBI" id="CHEBI:18420"/>
    </cofactor>
</comment>
<feature type="active site" evidence="11">
    <location>
        <position position="223"/>
    </location>
</feature>
<keyword evidence="10 11" id="KW-0346">Stress response</keyword>
<dbReference type="EC" id="2.7.11.1" evidence="11"/>
<dbReference type="InterPro" id="IPR002575">
    <property type="entry name" value="Aminoglycoside_PTrfase"/>
</dbReference>
<dbReference type="NCBIfam" id="NF008738">
    <property type="entry name" value="PRK11768.1"/>
    <property type="match status" value="1"/>
</dbReference>
<dbReference type="Gene3D" id="1.20.1270.170">
    <property type="match status" value="1"/>
</dbReference>
<keyword evidence="5 11" id="KW-0479">Metal-binding</keyword>
<evidence type="ECO:0000256" key="8">
    <source>
        <dbReference type="ARBA" id="ARBA00022840"/>
    </source>
</evidence>
<dbReference type="SUPFAM" id="SSF56112">
    <property type="entry name" value="Protein kinase-like (PK-like)"/>
    <property type="match status" value="1"/>
</dbReference>
<comment type="function">
    <text evidence="11">A protein kinase that phosphorylates Ser and Thr residues. Probably acts to suppress the effects of stress linked to accumulation of reactive oxygen species. Probably involved in the extracytoplasmic stress response.</text>
</comment>
<dbReference type="PANTHER" id="PTHR39573:SF1">
    <property type="entry name" value="STRESS RESPONSE KINASE A"/>
    <property type="match status" value="1"/>
</dbReference>
<dbReference type="Pfam" id="PF01636">
    <property type="entry name" value="APH"/>
    <property type="match status" value="1"/>
</dbReference>
<dbReference type="GO" id="GO:0005737">
    <property type="term" value="C:cytoplasm"/>
    <property type="evidence" value="ECO:0007669"/>
    <property type="project" value="UniProtKB-SubCell"/>
</dbReference>
<dbReference type="GO" id="GO:0106310">
    <property type="term" value="F:protein serine kinase activity"/>
    <property type="evidence" value="ECO:0007669"/>
    <property type="project" value="RHEA"/>
</dbReference>
<comment type="similarity">
    <text evidence="11">Belongs to the SrkA/RdoA protein kinase family.</text>
</comment>
<keyword evidence="6 11" id="KW-0547">Nucleotide-binding</keyword>
<keyword evidence="4 11" id="KW-0808">Transferase</keyword>
<evidence type="ECO:0000313" key="13">
    <source>
        <dbReference type="EMBL" id="KYG70916.1"/>
    </source>
</evidence>
<feature type="site" description="ATP" evidence="11">
    <location>
        <position position="35"/>
    </location>
</feature>
<dbReference type="PANTHER" id="PTHR39573">
    <property type="entry name" value="STRESS RESPONSE KINASE A"/>
    <property type="match status" value="1"/>
</dbReference>
<dbReference type="OrthoDB" id="5288883at2"/>
<dbReference type="GO" id="GO:0005524">
    <property type="term" value="F:ATP binding"/>
    <property type="evidence" value="ECO:0007669"/>
    <property type="project" value="UniProtKB-UniRule"/>
</dbReference>
<protein>
    <recommendedName>
        <fullName evidence="11">Stress response kinase A</fullName>
        <ecNumber evidence="11">2.7.11.1</ecNumber>
    </recommendedName>
    <alternativeName>
        <fullName evidence="11">Serine/threonine-protein kinase SrkA</fullName>
    </alternativeName>
</protein>
<keyword evidence="2 11" id="KW-0723">Serine/threonine-protein kinase</keyword>
<keyword evidence="7 11" id="KW-0418">Kinase</keyword>
<keyword evidence="8 11" id="KW-0067">ATP-binding</keyword>
<evidence type="ECO:0000259" key="12">
    <source>
        <dbReference type="Pfam" id="PF01636"/>
    </source>
</evidence>
<dbReference type="RefSeq" id="WP_063242654.1">
    <property type="nucleotide sequence ID" value="NZ_LUKF01000001.1"/>
</dbReference>
<keyword evidence="9 11" id="KW-0460">Magnesium</keyword>
<evidence type="ECO:0000256" key="7">
    <source>
        <dbReference type="ARBA" id="ARBA00022777"/>
    </source>
</evidence>
<organism evidence="13 14">
    <name type="scientific">Bdellovibrio bacteriovorus</name>
    <dbReference type="NCBI Taxonomy" id="959"/>
    <lineage>
        <taxon>Bacteria</taxon>
        <taxon>Pseudomonadati</taxon>
        <taxon>Bdellovibrionota</taxon>
        <taxon>Bdellovibrionia</taxon>
        <taxon>Bdellovibrionales</taxon>
        <taxon>Pseudobdellovibrionaceae</taxon>
        <taxon>Bdellovibrio</taxon>
    </lineage>
</organism>
<comment type="catalytic activity">
    <reaction evidence="11">
        <text>L-threonyl-[protein] + ATP = O-phospho-L-threonyl-[protein] + ADP + H(+)</text>
        <dbReference type="Rhea" id="RHEA:46608"/>
        <dbReference type="Rhea" id="RHEA-COMP:11060"/>
        <dbReference type="Rhea" id="RHEA-COMP:11605"/>
        <dbReference type="ChEBI" id="CHEBI:15378"/>
        <dbReference type="ChEBI" id="CHEBI:30013"/>
        <dbReference type="ChEBI" id="CHEBI:30616"/>
        <dbReference type="ChEBI" id="CHEBI:61977"/>
        <dbReference type="ChEBI" id="CHEBI:456216"/>
        <dbReference type="EC" id="2.7.11.1"/>
    </reaction>
</comment>
<evidence type="ECO:0000256" key="5">
    <source>
        <dbReference type="ARBA" id="ARBA00022723"/>
    </source>
</evidence>
<keyword evidence="3 11" id="KW-0597">Phosphoprotein</keyword>
<accession>A0A150WWX0</accession>
<evidence type="ECO:0000256" key="2">
    <source>
        <dbReference type="ARBA" id="ARBA00022527"/>
    </source>
</evidence>
<evidence type="ECO:0000256" key="9">
    <source>
        <dbReference type="ARBA" id="ARBA00022842"/>
    </source>
</evidence>
<dbReference type="GO" id="GO:0000287">
    <property type="term" value="F:magnesium ion binding"/>
    <property type="evidence" value="ECO:0007669"/>
    <property type="project" value="UniProtKB-UniRule"/>
</dbReference>
<feature type="binding site" evidence="11">
    <location>
        <position position="223"/>
    </location>
    <ligand>
        <name>Mg(2+)</name>
        <dbReference type="ChEBI" id="CHEBI:18420"/>
    </ligand>
</feature>
<gene>
    <name evidence="11" type="primary">srkA</name>
    <name evidence="13" type="ORF">AZI85_01650</name>
</gene>
<dbReference type="EMBL" id="LUKF01000001">
    <property type="protein sequence ID" value="KYG70916.1"/>
    <property type="molecule type" value="Genomic_DNA"/>
</dbReference>
<dbReference type="Gene3D" id="3.30.200.70">
    <property type="match status" value="1"/>
</dbReference>
<keyword evidence="1 11" id="KW-0963">Cytoplasm</keyword>
<evidence type="ECO:0000256" key="6">
    <source>
        <dbReference type="ARBA" id="ARBA00022741"/>
    </source>
</evidence>
<comment type="catalytic activity">
    <reaction evidence="11">
        <text>L-seryl-[protein] + ATP = O-phospho-L-seryl-[protein] + ADP + H(+)</text>
        <dbReference type="Rhea" id="RHEA:17989"/>
        <dbReference type="Rhea" id="RHEA-COMP:9863"/>
        <dbReference type="Rhea" id="RHEA-COMP:11604"/>
        <dbReference type="ChEBI" id="CHEBI:15378"/>
        <dbReference type="ChEBI" id="CHEBI:29999"/>
        <dbReference type="ChEBI" id="CHEBI:30616"/>
        <dbReference type="ChEBI" id="CHEBI:83421"/>
        <dbReference type="ChEBI" id="CHEBI:456216"/>
        <dbReference type="EC" id="2.7.11.1"/>
    </reaction>
</comment>
<name>A0A150WWX0_BDEBC</name>
<evidence type="ECO:0000256" key="11">
    <source>
        <dbReference type="HAMAP-Rule" id="MF_01497"/>
    </source>
</evidence>
<comment type="caution">
    <text evidence="13">The sequence shown here is derived from an EMBL/GenBank/DDBJ whole genome shotgun (WGS) entry which is preliminary data.</text>
</comment>
<evidence type="ECO:0000256" key="3">
    <source>
        <dbReference type="ARBA" id="ARBA00022553"/>
    </source>
</evidence>
<dbReference type="HAMAP" id="MF_01497">
    <property type="entry name" value="SrkA_kinase"/>
    <property type="match status" value="1"/>
</dbReference>
<dbReference type="InterPro" id="IPR011009">
    <property type="entry name" value="Kinase-like_dom_sf"/>
</dbReference>
<dbReference type="InterPro" id="IPR032882">
    <property type="entry name" value="SrkA/RdoA"/>
</dbReference>
<evidence type="ECO:0000256" key="1">
    <source>
        <dbReference type="ARBA" id="ARBA00022490"/>
    </source>
</evidence>